<feature type="region of interest" description="Disordered" evidence="9">
    <location>
        <begin position="625"/>
        <end position="677"/>
    </location>
</feature>
<comment type="catalytic activity">
    <reaction evidence="7">
        <text>L-seryl-[protein] + ATP = O-phospho-L-seryl-[protein] + ADP + H(+)</text>
        <dbReference type="Rhea" id="RHEA:17989"/>
        <dbReference type="Rhea" id="RHEA-COMP:9863"/>
        <dbReference type="Rhea" id="RHEA-COMP:11604"/>
        <dbReference type="ChEBI" id="CHEBI:15378"/>
        <dbReference type="ChEBI" id="CHEBI:29999"/>
        <dbReference type="ChEBI" id="CHEBI:30616"/>
        <dbReference type="ChEBI" id="CHEBI:83421"/>
        <dbReference type="ChEBI" id="CHEBI:456216"/>
        <dbReference type="EC" id="2.7.11.1"/>
    </reaction>
</comment>
<evidence type="ECO:0000256" key="7">
    <source>
        <dbReference type="ARBA" id="ARBA00048679"/>
    </source>
</evidence>
<gene>
    <name evidence="12" type="ORF">RDWZM_009921</name>
</gene>
<comment type="caution">
    <text evidence="12">The sequence shown here is derived from an EMBL/GenBank/DDBJ whole genome shotgun (WGS) entry which is preliminary data.</text>
</comment>
<keyword evidence="4 8" id="KW-0067">ATP-binding</keyword>
<feature type="region of interest" description="Disordered" evidence="9">
    <location>
        <begin position="439"/>
        <end position="484"/>
    </location>
</feature>
<dbReference type="InterPro" id="IPR036572">
    <property type="entry name" value="Doublecortin_dom_sf"/>
</dbReference>
<feature type="region of interest" description="Disordered" evidence="9">
    <location>
        <begin position="1"/>
        <end position="36"/>
    </location>
</feature>
<evidence type="ECO:0000256" key="8">
    <source>
        <dbReference type="PROSITE-ProRule" id="PRU10141"/>
    </source>
</evidence>
<evidence type="ECO:0000259" key="10">
    <source>
        <dbReference type="PROSITE" id="PS50011"/>
    </source>
</evidence>
<dbReference type="InterPro" id="IPR003533">
    <property type="entry name" value="Doublecortin_dom"/>
</dbReference>
<dbReference type="InterPro" id="IPR011009">
    <property type="entry name" value="Kinase-like_dom_sf"/>
</dbReference>
<evidence type="ECO:0000256" key="3">
    <source>
        <dbReference type="ARBA" id="ARBA00022741"/>
    </source>
</evidence>
<dbReference type="EMBL" id="JAPWDV010000004">
    <property type="protein sequence ID" value="KAJ6215421.1"/>
    <property type="molecule type" value="Genomic_DNA"/>
</dbReference>
<dbReference type="PANTHER" id="PTHR24347">
    <property type="entry name" value="SERINE/THREONINE-PROTEIN KINASE"/>
    <property type="match status" value="1"/>
</dbReference>
<dbReference type="InterPro" id="IPR000719">
    <property type="entry name" value="Prot_kinase_dom"/>
</dbReference>
<feature type="region of interest" description="Disordered" evidence="9">
    <location>
        <begin position="541"/>
        <end position="568"/>
    </location>
</feature>
<protein>
    <recommendedName>
        <fullName evidence="2">non-specific serine/threonine protein kinase</fullName>
        <ecNumber evidence="2">2.7.11.1</ecNumber>
    </recommendedName>
    <alternativeName>
        <fullName evidence="5">Doublecortin-like and CAM kinase-like protein</fullName>
    </alternativeName>
</protein>
<dbReference type="GO" id="GO:0005524">
    <property type="term" value="F:ATP binding"/>
    <property type="evidence" value="ECO:0007669"/>
    <property type="project" value="UniProtKB-UniRule"/>
</dbReference>
<evidence type="ECO:0000259" key="11">
    <source>
        <dbReference type="PROSITE" id="PS50309"/>
    </source>
</evidence>
<feature type="compositionally biased region" description="Low complexity" evidence="9">
    <location>
        <begin position="588"/>
        <end position="613"/>
    </location>
</feature>
<feature type="compositionally biased region" description="Polar residues" evidence="9">
    <location>
        <begin position="15"/>
        <end position="25"/>
    </location>
</feature>
<dbReference type="Proteomes" id="UP001142055">
    <property type="component" value="Chromosome 4"/>
</dbReference>
<dbReference type="GO" id="GO:0004674">
    <property type="term" value="F:protein serine/threonine kinase activity"/>
    <property type="evidence" value="ECO:0007669"/>
    <property type="project" value="UniProtKB-EC"/>
</dbReference>
<dbReference type="Gene3D" id="1.10.510.10">
    <property type="entry name" value="Transferase(Phosphotransferase) domain 1"/>
    <property type="match status" value="1"/>
</dbReference>
<dbReference type="Gene3D" id="3.10.20.230">
    <property type="entry name" value="Doublecortin domain"/>
    <property type="match status" value="2"/>
</dbReference>
<comment type="catalytic activity">
    <reaction evidence="6">
        <text>L-threonyl-[protein] + ATP = O-phospho-L-threonyl-[protein] + ADP + H(+)</text>
        <dbReference type="Rhea" id="RHEA:46608"/>
        <dbReference type="Rhea" id="RHEA-COMP:11060"/>
        <dbReference type="Rhea" id="RHEA-COMP:11605"/>
        <dbReference type="ChEBI" id="CHEBI:15378"/>
        <dbReference type="ChEBI" id="CHEBI:30013"/>
        <dbReference type="ChEBI" id="CHEBI:30616"/>
        <dbReference type="ChEBI" id="CHEBI:61977"/>
        <dbReference type="ChEBI" id="CHEBI:456216"/>
        <dbReference type="EC" id="2.7.11.1"/>
    </reaction>
</comment>
<keyword evidence="3 8" id="KW-0547">Nucleotide-binding</keyword>
<reference evidence="12" key="1">
    <citation type="submission" date="2022-12" db="EMBL/GenBank/DDBJ databases">
        <title>Genome assemblies of Blomia tropicalis.</title>
        <authorList>
            <person name="Cui Y."/>
        </authorList>
    </citation>
    <scope>NUCLEOTIDE SEQUENCE</scope>
    <source>
        <tissue evidence="12">Adult mites</tissue>
    </source>
</reference>
<evidence type="ECO:0000256" key="6">
    <source>
        <dbReference type="ARBA" id="ARBA00047899"/>
    </source>
</evidence>
<feature type="compositionally biased region" description="Low complexity" evidence="9">
    <location>
        <begin position="661"/>
        <end position="672"/>
    </location>
</feature>
<feature type="binding site" evidence="8">
    <location>
        <position position="721"/>
    </location>
    <ligand>
        <name>ATP</name>
        <dbReference type="ChEBI" id="CHEBI:30616"/>
    </ligand>
</feature>
<name>A0A9Q0RI89_BLOTA</name>
<evidence type="ECO:0000256" key="9">
    <source>
        <dbReference type="SAM" id="MobiDB-lite"/>
    </source>
</evidence>
<evidence type="ECO:0000256" key="5">
    <source>
        <dbReference type="ARBA" id="ARBA00031092"/>
    </source>
</evidence>
<evidence type="ECO:0000313" key="12">
    <source>
        <dbReference type="EMBL" id="KAJ6215421.1"/>
    </source>
</evidence>
<dbReference type="EC" id="2.7.11.1" evidence="2"/>
<evidence type="ECO:0000256" key="2">
    <source>
        <dbReference type="ARBA" id="ARBA00012513"/>
    </source>
</evidence>
<dbReference type="InterPro" id="IPR008271">
    <property type="entry name" value="Ser/Thr_kinase_AS"/>
</dbReference>
<feature type="domain" description="Doublecortin" evidence="11">
    <location>
        <begin position="60"/>
        <end position="148"/>
    </location>
</feature>
<dbReference type="PROSITE" id="PS00108">
    <property type="entry name" value="PROTEIN_KINASE_ST"/>
    <property type="match status" value="1"/>
</dbReference>
<dbReference type="SUPFAM" id="SSF56112">
    <property type="entry name" value="Protein kinase-like (PK-like)"/>
    <property type="match status" value="1"/>
</dbReference>
<dbReference type="Gene3D" id="3.30.200.20">
    <property type="entry name" value="Phosphorylase Kinase, domain 1"/>
    <property type="match status" value="1"/>
</dbReference>
<sequence length="989" mass="111413">MVVQNMPKMIRHHSPSGNDEQQLMKGNNINNNTNNNQIQQISSSSVNIPNRVNQSTKTAFRIHFYVNGDRHFRGIPYVLNIDRIKTIDLLCRELSRILVFVKTLPSGVRYILNSTDGQPLNSIQQLLELNRSYYICSSTIHYIRIDYRQIGIIRSAPPINSMVSTSPLSSSAARSPSNHRIMSANIPQNQRLFYSSLHVPSPLHSNGNSKVLDTILSTSIMNNSNCGSSLTLSTSAHPSLQSSTTNGSSIMNVTCNYVQQQQHHLQQQQQQNSNQTLFRPKIVALLNGSCRAEPMQRPTRRVFRFLVNHRIAQNYEQLLNEISICVQSNIHRVYGLSTAKKISCLDDFFNNEYVYLVYGRTEKCSFVDFMIDKFEQREISQIVRSSTYQLPPTDMFKLKRSTNHIQSNTVSSKLMCHNNNNNKISENCNEQLNMQSKHILDDNNNDNEDNNNGNNTKASSLPRNFMSSPKTTTTSNVRNGKGRMKPNHYYQSIVEQPESPTNELLMLKNCNNSDNKLNPSTMASSSSNLVLQTQMISPCSNNMEHELTNGSNTDRYPSLTDSSGTPGCASSISCSDDFSFTGDTQNNSGKIRSISSTSSSESVDSSTPSYSSQSMMTRIMMPGENQISTPTESAESTPRHRVQSHQSPAPPIPSIPPPSTPSSQQQQQQQHSNPRDHERSLFMPKHEVHRLYSIGKVIGDGKFGVVYSCTHRRTQRQYALKVVDKGAMEEMMSKSNRSNRHQMVNSNRVTNSEAEILKRINHPNIVRIYDHFEFVDQSYLVLELLQGGDLFDAISAANFYDETEAVEMVEDLLQAIAYLHSHRIVHRDIKLENMMVAFVPISNTNSNNDNRIGGGPPSRRYRQMIKLADFGLAVEIGHHELLFTVCGTPTYVAPEILLEIGYSFPVDIWAAGVIAYILLSGYAPFANEDNDQDALFDQIIAGKFDFTGRQWTQVSGHAKSLINSMLTVEQSERIGADQALRHRWIVNRN</sequence>
<dbReference type="Pfam" id="PF00069">
    <property type="entry name" value="Pkinase"/>
    <property type="match status" value="1"/>
</dbReference>
<feature type="compositionally biased region" description="Low complexity" evidence="9">
    <location>
        <begin position="27"/>
        <end position="36"/>
    </location>
</feature>
<keyword evidence="13" id="KW-1185">Reference proteome</keyword>
<dbReference type="SUPFAM" id="SSF89837">
    <property type="entry name" value="Doublecortin (DC)"/>
    <property type="match status" value="2"/>
</dbReference>
<proteinExistence type="inferred from homology"/>
<evidence type="ECO:0000313" key="13">
    <source>
        <dbReference type="Proteomes" id="UP001142055"/>
    </source>
</evidence>
<dbReference type="SMART" id="SM00220">
    <property type="entry name" value="S_TKc"/>
    <property type="match status" value="1"/>
</dbReference>
<evidence type="ECO:0000256" key="1">
    <source>
        <dbReference type="ARBA" id="ARBA00005354"/>
    </source>
</evidence>
<dbReference type="OMA" id="YVINIDR"/>
<feature type="compositionally biased region" description="Pro residues" evidence="9">
    <location>
        <begin position="648"/>
        <end position="660"/>
    </location>
</feature>
<dbReference type="PROSITE" id="PS00107">
    <property type="entry name" value="PROTEIN_KINASE_ATP"/>
    <property type="match status" value="1"/>
</dbReference>
<comment type="similarity">
    <text evidence="1">Belongs to the protein kinase superfamily. CAMK Ser/Thr protein kinase family. CaMK subfamily.</text>
</comment>
<feature type="compositionally biased region" description="Polar residues" evidence="9">
    <location>
        <begin position="456"/>
        <end position="478"/>
    </location>
</feature>
<organism evidence="12 13">
    <name type="scientific">Blomia tropicalis</name>
    <name type="common">Mite</name>
    <dbReference type="NCBI Taxonomy" id="40697"/>
    <lineage>
        <taxon>Eukaryota</taxon>
        <taxon>Metazoa</taxon>
        <taxon>Ecdysozoa</taxon>
        <taxon>Arthropoda</taxon>
        <taxon>Chelicerata</taxon>
        <taxon>Arachnida</taxon>
        <taxon>Acari</taxon>
        <taxon>Acariformes</taxon>
        <taxon>Sarcoptiformes</taxon>
        <taxon>Astigmata</taxon>
        <taxon>Glycyphagoidea</taxon>
        <taxon>Echimyopodidae</taxon>
        <taxon>Blomia</taxon>
    </lineage>
</organism>
<accession>A0A9Q0RI89</accession>
<dbReference type="PROSITE" id="PS50011">
    <property type="entry name" value="PROTEIN_KINASE_DOM"/>
    <property type="match status" value="1"/>
</dbReference>
<feature type="region of interest" description="Disordered" evidence="9">
    <location>
        <begin position="582"/>
        <end position="613"/>
    </location>
</feature>
<dbReference type="Pfam" id="PF03607">
    <property type="entry name" value="DCX"/>
    <property type="match status" value="2"/>
</dbReference>
<dbReference type="PROSITE" id="PS50309">
    <property type="entry name" value="DC"/>
    <property type="match status" value="1"/>
</dbReference>
<dbReference type="GO" id="GO:0035556">
    <property type="term" value="P:intracellular signal transduction"/>
    <property type="evidence" value="ECO:0007669"/>
    <property type="project" value="InterPro"/>
</dbReference>
<evidence type="ECO:0000256" key="4">
    <source>
        <dbReference type="ARBA" id="ARBA00022840"/>
    </source>
</evidence>
<dbReference type="AlphaFoldDB" id="A0A9Q0RI89"/>
<dbReference type="SMART" id="SM00537">
    <property type="entry name" value="DCX"/>
    <property type="match status" value="2"/>
</dbReference>
<dbReference type="InterPro" id="IPR017441">
    <property type="entry name" value="Protein_kinase_ATP_BS"/>
</dbReference>
<feature type="domain" description="Protein kinase" evidence="10">
    <location>
        <begin position="692"/>
        <end position="985"/>
    </location>
</feature>
<feature type="compositionally biased region" description="Polar residues" evidence="9">
    <location>
        <begin position="625"/>
        <end position="636"/>
    </location>
</feature>